<dbReference type="AlphaFoldDB" id="A0A2G8SJA2"/>
<dbReference type="Proteomes" id="UP000230002">
    <property type="component" value="Unassembled WGS sequence"/>
</dbReference>
<sequence length="147" mass="15627">MAPLRTSMRSIAEPSAIALAGASSTSATIKHLTSAACLAESGKTRGTQARKKACEYCYRVHKRCSGTFPCDRCIKAGCAAACTEHKRQRHARRGDAPGPPSRATAISVSGSSLRPFTGTANDDQTHSSIPVERVRCPRRAALVLVFI</sequence>
<evidence type="ECO:0000313" key="3">
    <source>
        <dbReference type="Proteomes" id="UP000230002"/>
    </source>
</evidence>
<name>A0A2G8SJA2_9APHY</name>
<feature type="region of interest" description="Disordered" evidence="1">
    <location>
        <begin position="88"/>
        <end position="129"/>
    </location>
</feature>
<accession>A0A2G8SJA2</accession>
<dbReference type="GO" id="GO:0000981">
    <property type="term" value="F:DNA-binding transcription factor activity, RNA polymerase II-specific"/>
    <property type="evidence" value="ECO:0007669"/>
    <property type="project" value="InterPro"/>
</dbReference>
<feature type="compositionally biased region" description="Polar residues" evidence="1">
    <location>
        <begin position="104"/>
        <end position="128"/>
    </location>
</feature>
<keyword evidence="3" id="KW-1185">Reference proteome</keyword>
<dbReference type="Gene3D" id="4.10.240.10">
    <property type="entry name" value="Zn(2)-C6 fungal-type DNA-binding domain"/>
    <property type="match status" value="1"/>
</dbReference>
<dbReference type="GO" id="GO:0008270">
    <property type="term" value="F:zinc ion binding"/>
    <property type="evidence" value="ECO:0007669"/>
    <property type="project" value="InterPro"/>
</dbReference>
<comment type="caution">
    <text evidence="2">The sequence shown here is derived from an EMBL/GenBank/DDBJ whole genome shotgun (WGS) entry which is preliminary data.</text>
</comment>
<protein>
    <recommendedName>
        <fullName evidence="4">Transcription factor</fullName>
    </recommendedName>
</protein>
<organism evidence="2 3">
    <name type="scientific">Ganoderma sinense ZZ0214-1</name>
    <dbReference type="NCBI Taxonomy" id="1077348"/>
    <lineage>
        <taxon>Eukaryota</taxon>
        <taxon>Fungi</taxon>
        <taxon>Dikarya</taxon>
        <taxon>Basidiomycota</taxon>
        <taxon>Agaricomycotina</taxon>
        <taxon>Agaricomycetes</taxon>
        <taxon>Polyporales</taxon>
        <taxon>Polyporaceae</taxon>
        <taxon>Ganoderma</taxon>
    </lineage>
</organism>
<evidence type="ECO:0008006" key="4">
    <source>
        <dbReference type="Google" id="ProtNLM"/>
    </source>
</evidence>
<evidence type="ECO:0000256" key="1">
    <source>
        <dbReference type="SAM" id="MobiDB-lite"/>
    </source>
</evidence>
<reference evidence="2 3" key="1">
    <citation type="journal article" date="2015" name="Sci. Rep.">
        <title>Chromosome-level genome map provides insights into diverse defense mechanisms in the medicinal fungus Ganoderma sinense.</title>
        <authorList>
            <person name="Zhu Y."/>
            <person name="Xu J."/>
            <person name="Sun C."/>
            <person name="Zhou S."/>
            <person name="Xu H."/>
            <person name="Nelson D.R."/>
            <person name="Qian J."/>
            <person name="Song J."/>
            <person name="Luo H."/>
            <person name="Xiang L."/>
            <person name="Li Y."/>
            <person name="Xu Z."/>
            <person name="Ji A."/>
            <person name="Wang L."/>
            <person name="Lu S."/>
            <person name="Hayward A."/>
            <person name="Sun W."/>
            <person name="Li X."/>
            <person name="Schwartz D.C."/>
            <person name="Wang Y."/>
            <person name="Chen S."/>
        </authorList>
    </citation>
    <scope>NUCLEOTIDE SEQUENCE [LARGE SCALE GENOMIC DNA]</scope>
    <source>
        <strain evidence="2 3">ZZ0214-1</strain>
    </source>
</reference>
<gene>
    <name evidence="2" type="ORF">GSI_03560</name>
</gene>
<dbReference type="EMBL" id="AYKW01000006">
    <property type="protein sequence ID" value="PIL33854.1"/>
    <property type="molecule type" value="Genomic_DNA"/>
</dbReference>
<dbReference type="InterPro" id="IPR036864">
    <property type="entry name" value="Zn2-C6_fun-type_DNA-bd_sf"/>
</dbReference>
<proteinExistence type="predicted"/>
<evidence type="ECO:0000313" key="2">
    <source>
        <dbReference type="EMBL" id="PIL33854.1"/>
    </source>
</evidence>
<dbReference type="OrthoDB" id="424974at2759"/>